<dbReference type="STRING" id="59922.P9303_13951"/>
<dbReference type="Proteomes" id="UP000002274">
    <property type="component" value="Chromosome"/>
</dbReference>
<accession>A2C9I2</accession>
<proteinExistence type="predicted"/>
<protein>
    <submittedName>
        <fullName evidence="2">Uncharacterized protein</fullName>
    </submittedName>
</protein>
<feature type="transmembrane region" description="Helical" evidence="1">
    <location>
        <begin position="61"/>
        <end position="80"/>
    </location>
</feature>
<dbReference type="RefSeq" id="WP_011826040.1">
    <property type="nucleotide sequence ID" value="NC_008820.1"/>
</dbReference>
<dbReference type="BioCyc" id="PMAR59922:G1G80-1203-MONOMER"/>
<dbReference type="KEGG" id="pmf:P9303_13951"/>
<evidence type="ECO:0000313" key="3">
    <source>
        <dbReference type="Proteomes" id="UP000002274"/>
    </source>
</evidence>
<dbReference type="HOGENOM" id="CLU_101804_0_0_3"/>
<evidence type="ECO:0000256" key="1">
    <source>
        <dbReference type="SAM" id="Phobius"/>
    </source>
</evidence>
<gene>
    <name evidence="2" type="ordered locus">P9303_13951</name>
</gene>
<dbReference type="AlphaFoldDB" id="A2C9I2"/>
<keyword evidence="1" id="KW-0812">Transmembrane</keyword>
<evidence type="ECO:0000313" key="2">
    <source>
        <dbReference type="EMBL" id="ABM78142.1"/>
    </source>
</evidence>
<dbReference type="EMBL" id="CP000554">
    <property type="protein sequence ID" value="ABM78142.1"/>
    <property type="molecule type" value="Genomic_DNA"/>
</dbReference>
<keyword evidence="1" id="KW-0472">Membrane</keyword>
<name>A2C9I2_PROM3</name>
<keyword evidence="1" id="KW-1133">Transmembrane helix</keyword>
<organism evidence="2 3">
    <name type="scientific">Prochlorococcus marinus (strain MIT 9303)</name>
    <dbReference type="NCBI Taxonomy" id="59922"/>
    <lineage>
        <taxon>Bacteria</taxon>
        <taxon>Bacillati</taxon>
        <taxon>Cyanobacteriota</taxon>
        <taxon>Cyanophyceae</taxon>
        <taxon>Synechococcales</taxon>
        <taxon>Prochlorococcaceae</taxon>
        <taxon>Prochlorococcus</taxon>
    </lineage>
</organism>
<feature type="transmembrane region" description="Helical" evidence="1">
    <location>
        <begin position="37"/>
        <end position="55"/>
    </location>
</feature>
<reference evidence="2 3" key="1">
    <citation type="journal article" date="2007" name="PLoS Genet.">
        <title>Patterns and implications of gene gain and loss in the evolution of Prochlorococcus.</title>
        <authorList>
            <person name="Kettler G.C."/>
            <person name="Martiny A.C."/>
            <person name="Huang K."/>
            <person name="Zucker J."/>
            <person name="Coleman M.L."/>
            <person name="Rodrigue S."/>
            <person name="Chen F."/>
            <person name="Lapidus A."/>
            <person name="Ferriera S."/>
            <person name="Johnson J."/>
            <person name="Steglich C."/>
            <person name="Church G.M."/>
            <person name="Richardson P."/>
            <person name="Chisholm S.W."/>
        </authorList>
    </citation>
    <scope>NUCLEOTIDE SEQUENCE [LARGE SCALE GENOMIC DNA]</scope>
    <source>
        <strain evidence="2 3">MIT 9303</strain>
    </source>
</reference>
<sequence length="218" mass="24485">MLVPLRPGELQRLIPAVATSNQFAAALGNPRKILQRVMIAAIGGVITLLISQSQLASRWGAVWLVVGVALLLYVLWGPIVEAGQRNAGLRRYPAAAIFEGEVANVFTRERVLERHEQANKLGELELVENRRTWIVLELEDEDGYLGQLSFPMSKKHQSIRAGSLIRCLVLSDRKDFSRIAALTDAWLPGQRLWVGEYPFLLRPAFEELCQLRFARQTS</sequence>